<dbReference type="InterPro" id="IPR001387">
    <property type="entry name" value="Cro/C1-type_HTH"/>
</dbReference>
<dbReference type="PANTHER" id="PTHR46797">
    <property type="entry name" value="HTH-TYPE TRANSCRIPTIONAL REGULATOR"/>
    <property type="match status" value="1"/>
</dbReference>
<dbReference type="InterPro" id="IPR011051">
    <property type="entry name" value="RmlC_Cupin_sf"/>
</dbReference>
<dbReference type="InterPro" id="IPR014710">
    <property type="entry name" value="RmlC-like_jellyroll"/>
</dbReference>
<dbReference type="InterPro" id="IPR013096">
    <property type="entry name" value="Cupin_2"/>
</dbReference>
<evidence type="ECO:0000259" key="2">
    <source>
        <dbReference type="PROSITE" id="PS50943"/>
    </source>
</evidence>
<organism evidence="3 4">
    <name type="scientific">Virgibacillus litoralis</name>
    <dbReference type="NCBI Taxonomy" id="578221"/>
    <lineage>
        <taxon>Bacteria</taxon>
        <taxon>Bacillati</taxon>
        <taxon>Bacillota</taxon>
        <taxon>Bacilli</taxon>
        <taxon>Bacillales</taxon>
        <taxon>Bacillaceae</taxon>
        <taxon>Virgibacillus</taxon>
    </lineage>
</organism>
<dbReference type="SMART" id="SM00530">
    <property type="entry name" value="HTH_XRE"/>
    <property type="match status" value="1"/>
</dbReference>
<dbReference type="Proteomes" id="UP001519328">
    <property type="component" value="Unassembled WGS sequence"/>
</dbReference>
<name>A0ABS4HBV9_9BACI</name>
<dbReference type="Gene3D" id="1.10.260.40">
    <property type="entry name" value="lambda repressor-like DNA-binding domains"/>
    <property type="match status" value="1"/>
</dbReference>
<dbReference type="SUPFAM" id="SSF51182">
    <property type="entry name" value="RmlC-like cupins"/>
    <property type="match status" value="1"/>
</dbReference>
<dbReference type="EMBL" id="JAGGKK010000005">
    <property type="protein sequence ID" value="MBP1948381.1"/>
    <property type="molecule type" value="Genomic_DNA"/>
</dbReference>
<feature type="domain" description="HTH cro/C1-type" evidence="2">
    <location>
        <begin position="17"/>
        <end position="71"/>
    </location>
</feature>
<evidence type="ECO:0000313" key="4">
    <source>
        <dbReference type="Proteomes" id="UP001519328"/>
    </source>
</evidence>
<dbReference type="Gene3D" id="2.60.120.10">
    <property type="entry name" value="Jelly Rolls"/>
    <property type="match status" value="1"/>
</dbReference>
<dbReference type="CDD" id="cd00093">
    <property type="entry name" value="HTH_XRE"/>
    <property type="match status" value="1"/>
</dbReference>
<dbReference type="Pfam" id="PF07883">
    <property type="entry name" value="Cupin_2"/>
    <property type="match status" value="1"/>
</dbReference>
<dbReference type="Pfam" id="PF01381">
    <property type="entry name" value="HTH_3"/>
    <property type="match status" value="1"/>
</dbReference>
<dbReference type="SUPFAM" id="SSF47413">
    <property type="entry name" value="lambda repressor-like DNA-binding domains"/>
    <property type="match status" value="1"/>
</dbReference>
<sequence length="195" mass="21759">MTNQKDVDYSKTVGEKLRSIRLSKGVTIKDISSQTKLTSSFISQFERGITKSSIASMQKIAQVLDIPIASLFENGNSQGFESKNVSIVRKKNRSQLSFPKPAFTNDYLLTNLDGKLQVIYSTIEPGGKSGEPYSHDSEEECIIVLSGEMKITIEEETFHLFEGDTIKFSSRLSHSWQNPGAEPLEALWVMTPPSF</sequence>
<reference evidence="3 4" key="1">
    <citation type="submission" date="2021-03" db="EMBL/GenBank/DDBJ databases">
        <title>Genomic Encyclopedia of Type Strains, Phase IV (KMG-IV): sequencing the most valuable type-strain genomes for metagenomic binning, comparative biology and taxonomic classification.</title>
        <authorList>
            <person name="Goeker M."/>
        </authorList>
    </citation>
    <scope>NUCLEOTIDE SEQUENCE [LARGE SCALE GENOMIC DNA]</scope>
    <source>
        <strain evidence="3 4">DSM 21085</strain>
    </source>
</reference>
<keyword evidence="4" id="KW-1185">Reference proteome</keyword>
<evidence type="ECO:0000256" key="1">
    <source>
        <dbReference type="ARBA" id="ARBA00023125"/>
    </source>
</evidence>
<dbReference type="InterPro" id="IPR010982">
    <property type="entry name" value="Lambda_DNA-bd_dom_sf"/>
</dbReference>
<dbReference type="CDD" id="cd02209">
    <property type="entry name" value="cupin_XRE_C"/>
    <property type="match status" value="1"/>
</dbReference>
<evidence type="ECO:0000313" key="3">
    <source>
        <dbReference type="EMBL" id="MBP1948381.1"/>
    </source>
</evidence>
<dbReference type="PANTHER" id="PTHR46797:SF25">
    <property type="entry name" value="TRANSCRIPTIONAL REGULATOR"/>
    <property type="match status" value="1"/>
</dbReference>
<dbReference type="InterPro" id="IPR050807">
    <property type="entry name" value="TransReg_Diox_bact_type"/>
</dbReference>
<comment type="caution">
    <text evidence="3">The sequence shown here is derived from an EMBL/GenBank/DDBJ whole genome shotgun (WGS) entry which is preliminary data.</text>
</comment>
<keyword evidence="1" id="KW-0238">DNA-binding</keyword>
<gene>
    <name evidence="3" type="ORF">J2Z82_001317</name>
</gene>
<protein>
    <submittedName>
        <fullName evidence="3">Transcriptional regulator with XRE-family HTH domain</fullName>
    </submittedName>
</protein>
<dbReference type="PROSITE" id="PS50943">
    <property type="entry name" value="HTH_CROC1"/>
    <property type="match status" value="1"/>
</dbReference>
<dbReference type="RefSeq" id="WP_209479948.1">
    <property type="nucleotide sequence ID" value="NZ_JAGGKK010000005.1"/>
</dbReference>
<accession>A0ABS4HBV9</accession>
<proteinExistence type="predicted"/>